<evidence type="ECO:0000256" key="1">
    <source>
        <dbReference type="SAM" id="MobiDB-lite"/>
    </source>
</evidence>
<sequence length="175" mass="19717">MNTATAQVKQAIKKSAKTFADEPLELLKSARKQITGEEMNSGPEIPQNGQKSDPDTHQDLQKEEVYKQQKAESEGRTLQALESELKDIRRQKLFNDLMARIQNGENIPLEEFSELSYEQKDVLKAQIEAVRARNSQPVTDQLIEPGAKKGRQMFGQKQSAQKQTTRVEKPVPPSG</sequence>
<comment type="caution">
    <text evidence="2">The sequence shown here is derived from an EMBL/GenBank/DDBJ whole genome shotgun (WGS) entry which is preliminary data.</text>
</comment>
<evidence type="ECO:0000313" key="2">
    <source>
        <dbReference type="EMBL" id="KKP47984.1"/>
    </source>
</evidence>
<gene>
    <name evidence="2" type="ORF">UR38_C0002G0087</name>
</gene>
<protein>
    <submittedName>
        <fullName evidence="2">Uncharacterized protein</fullName>
    </submittedName>
</protein>
<accession>A0A0F9ZUP5</accession>
<proteinExistence type="predicted"/>
<evidence type="ECO:0000313" key="3">
    <source>
        <dbReference type="Proteomes" id="UP000033995"/>
    </source>
</evidence>
<organism evidence="2 3">
    <name type="scientific">Candidatus Woesebacteria bacterium GW2011_GWA2_33_28</name>
    <dbReference type="NCBI Taxonomy" id="1618561"/>
    <lineage>
        <taxon>Bacteria</taxon>
        <taxon>Candidatus Woeseibacteriota</taxon>
    </lineage>
</organism>
<reference evidence="2 3" key="1">
    <citation type="journal article" date="2015" name="Nature">
        <title>rRNA introns, odd ribosomes, and small enigmatic genomes across a large radiation of phyla.</title>
        <authorList>
            <person name="Brown C.T."/>
            <person name="Hug L.A."/>
            <person name="Thomas B.C."/>
            <person name="Sharon I."/>
            <person name="Castelle C.J."/>
            <person name="Singh A."/>
            <person name="Wilkins M.J."/>
            <person name="Williams K.H."/>
            <person name="Banfield J.F."/>
        </authorList>
    </citation>
    <scope>NUCLEOTIDE SEQUENCE [LARGE SCALE GENOMIC DNA]</scope>
</reference>
<feature type="region of interest" description="Disordered" evidence="1">
    <location>
        <begin position="28"/>
        <end position="77"/>
    </location>
</feature>
<feature type="region of interest" description="Disordered" evidence="1">
    <location>
        <begin position="134"/>
        <end position="175"/>
    </location>
</feature>
<dbReference type="EMBL" id="LBOZ01000002">
    <property type="protein sequence ID" value="KKP47984.1"/>
    <property type="molecule type" value="Genomic_DNA"/>
</dbReference>
<feature type="compositionally biased region" description="Polar residues" evidence="1">
    <location>
        <begin position="155"/>
        <end position="164"/>
    </location>
</feature>
<feature type="compositionally biased region" description="Basic and acidic residues" evidence="1">
    <location>
        <begin position="52"/>
        <end position="75"/>
    </location>
</feature>
<name>A0A0F9ZUP5_9BACT</name>
<dbReference type="AlphaFoldDB" id="A0A0F9ZUP5"/>
<dbReference type="Proteomes" id="UP000033995">
    <property type="component" value="Unassembled WGS sequence"/>
</dbReference>